<organism evidence="2 3">
    <name type="scientific">Brassicogethes aeneus</name>
    <name type="common">Rape pollen beetle</name>
    <name type="synonym">Meligethes aeneus</name>
    <dbReference type="NCBI Taxonomy" id="1431903"/>
    <lineage>
        <taxon>Eukaryota</taxon>
        <taxon>Metazoa</taxon>
        <taxon>Ecdysozoa</taxon>
        <taxon>Arthropoda</taxon>
        <taxon>Hexapoda</taxon>
        <taxon>Insecta</taxon>
        <taxon>Pterygota</taxon>
        <taxon>Neoptera</taxon>
        <taxon>Endopterygota</taxon>
        <taxon>Coleoptera</taxon>
        <taxon>Polyphaga</taxon>
        <taxon>Cucujiformia</taxon>
        <taxon>Nitidulidae</taxon>
        <taxon>Meligethinae</taxon>
        <taxon>Brassicogethes</taxon>
    </lineage>
</organism>
<reference evidence="2" key="1">
    <citation type="submission" date="2021-12" db="EMBL/GenBank/DDBJ databases">
        <authorList>
            <person name="King R."/>
        </authorList>
    </citation>
    <scope>NUCLEOTIDE SEQUENCE</scope>
</reference>
<name>A0A9P0BHB1_BRAAE</name>
<evidence type="ECO:0000313" key="2">
    <source>
        <dbReference type="EMBL" id="CAH0563127.1"/>
    </source>
</evidence>
<dbReference type="AlphaFoldDB" id="A0A9P0BHB1"/>
<evidence type="ECO:0000313" key="3">
    <source>
        <dbReference type="Proteomes" id="UP001154078"/>
    </source>
</evidence>
<sequence length="121" mass="13707">MADVIDSDDVDVFSETDKSSDEERELQIINVKSFVLVQFNTKKTSKYYVAKVTETLDYDEYIVTFLRRHGQSFSYPQIPDCATISKQDVVLHLPQPKTSGGTNRTANLLAFSIDLTAYNIC</sequence>
<keyword evidence="3" id="KW-1185">Reference proteome</keyword>
<dbReference type="OrthoDB" id="6774632at2759"/>
<dbReference type="EMBL" id="OV121139">
    <property type="protein sequence ID" value="CAH0563127.1"/>
    <property type="molecule type" value="Genomic_DNA"/>
</dbReference>
<protein>
    <submittedName>
        <fullName evidence="2">Uncharacterized protein</fullName>
    </submittedName>
</protein>
<feature type="compositionally biased region" description="Acidic residues" evidence="1">
    <location>
        <begin position="1"/>
        <end position="14"/>
    </location>
</feature>
<dbReference type="Proteomes" id="UP001154078">
    <property type="component" value="Chromosome 8"/>
</dbReference>
<feature type="region of interest" description="Disordered" evidence="1">
    <location>
        <begin position="1"/>
        <end position="21"/>
    </location>
</feature>
<proteinExistence type="predicted"/>
<gene>
    <name evidence="2" type="ORF">MELIAE_LOCUS12112</name>
</gene>
<accession>A0A9P0BHB1</accession>
<evidence type="ECO:0000256" key="1">
    <source>
        <dbReference type="SAM" id="MobiDB-lite"/>
    </source>
</evidence>